<evidence type="ECO:0000256" key="1">
    <source>
        <dbReference type="ARBA" id="ARBA00010923"/>
    </source>
</evidence>
<protein>
    <submittedName>
        <fullName evidence="5">Restriction endonuclease S subunits</fullName>
    </submittedName>
</protein>
<evidence type="ECO:0000313" key="5">
    <source>
        <dbReference type="EMBL" id="SMB80070.1"/>
    </source>
</evidence>
<keyword evidence="5" id="KW-0540">Nuclease</keyword>
<dbReference type="RefSeq" id="WP_084255862.1">
    <property type="nucleotide sequence ID" value="NZ_FWWV01000002.1"/>
</dbReference>
<keyword evidence="6" id="KW-1185">Reference proteome</keyword>
<dbReference type="Proteomes" id="UP000192408">
    <property type="component" value="Unassembled WGS sequence"/>
</dbReference>
<reference evidence="6" key="1">
    <citation type="submission" date="2017-04" db="EMBL/GenBank/DDBJ databases">
        <authorList>
            <person name="Varghese N."/>
            <person name="Submissions S."/>
        </authorList>
    </citation>
    <scope>NUCLEOTIDE SEQUENCE [LARGE SCALE GENOMIC DNA]</scope>
    <source>
        <strain evidence="6">DSM 23072</strain>
    </source>
</reference>
<evidence type="ECO:0000256" key="2">
    <source>
        <dbReference type="ARBA" id="ARBA00022747"/>
    </source>
</evidence>
<dbReference type="InterPro" id="IPR000055">
    <property type="entry name" value="Restrct_endonuc_typeI_TRD"/>
</dbReference>
<dbReference type="AlphaFoldDB" id="A0A1W1UG76"/>
<organism evidence="5 6">
    <name type="scientific">Pasteurella testudinis DSM 23072</name>
    <dbReference type="NCBI Taxonomy" id="1122938"/>
    <lineage>
        <taxon>Bacteria</taxon>
        <taxon>Pseudomonadati</taxon>
        <taxon>Pseudomonadota</taxon>
        <taxon>Gammaproteobacteria</taxon>
        <taxon>Pasteurellales</taxon>
        <taxon>Pasteurellaceae</taxon>
        <taxon>Pasteurella</taxon>
    </lineage>
</organism>
<dbReference type="Pfam" id="PF01420">
    <property type="entry name" value="Methylase_S"/>
    <property type="match status" value="1"/>
</dbReference>
<dbReference type="CDD" id="cd16961">
    <property type="entry name" value="RMtype1_S_TRD-CR_like"/>
    <property type="match status" value="1"/>
</dbReference>
<dbReference type="PANTHER" id="PTHR30408">
    <property type="entry name" value="TYPE-1 RESTRICTION ENZYME ECOKI SPECIFICITY PROTEIN"/>
    <property type="match status" value="1"/>
</dbReference>
<evidence type="ECO:0000313" key="6">
    <source>
        <dbReference type="Proteomes" id="UP000192408"/>
    </source>
</evidence>
<keyword evidence="5" id="KW-0255">Endonuclease</keyword>
<dbReference type="SUPFAM" id="SSF116734">
    <property type="entry name" value="DNA methylase specificity domain"/>
    <property type="match status" value="1"/>
</dbReference>
<dbReference type="GO" id="GO:0003677">
    <property type="term" value="F:DNA binding"/>
    <property type="evidence" value="ECO:0007669"/>
    <property type="project" value="UniProtKB-KW"/>
</dbReference>
<evidence type="ECO:0000259" key="4">
    <source>
        <dbReference type="Pfam" id="PF01420"/>
    </source>
</evidence>
<dbReference type="GO" id="GO:0009307">
    <property type="term" value="P:DNA restriction-modification system"/>
    <property type="evidence" value="ECO:0007669"/>
    <property type="project" value="UniProtKB-KW"/>
</dbReference>
<keyword evidence="2" id="KW-0680">Restriction system</keyword>
<evidence type="ECO:0000256" key="3">
    <source>
        <dbReference type="ARBA" id="ARBA00023125"/>
    </source>
</evidence>
<dbReference type="InterPro" id="IPR052021">
    <property type="entry name" value="Type-I_RS_S_subunit"/>
</dbReference>
<name>A0A1W1UG76_9PAST</name>
<dbReference type="STRING" id="1122938.SAMN05660772_00532"/>
<comment type="similarity">
    <text evidence="1">Belongs to the type-I restriction system S methylase family.</text>
</comment>
<dbReference type="EMBL" id="FWWV01000002">
    <property type="protein sequence ID" value="SMB80070.1"/>
    <property type="molecule type" value="Genomic_DNA"/>
</dbReference>
<sequence>MIDFQNHFTHAWEQRKFKDLVLLRHESVEQRNYSIDIELENLESNTGRIIGDTSIRTMSNTLFKRGDILFGKLRPYLNKWWIADKEGVKSGEIWAFSSYESYSNRFIYAVIQSNIFLDEVNVTSGTKMPRADWKTVSNIKIKVPNLAEQTTIGNFFKQLDEAIASHQRQSFYIKTGK</sequence>
<gene>
    <name evidence="5" type="ORF">SAMN05660772_00532</name>
</gene>
<keyword evidence="3" id="KW-0238">DNA-binding</keyword>
<dbReference type="PANTHER" id="PTHR30408:SF12">
    <property type="entry name" value="TYPE I RESTRICTION ENZYME MJAVIII SPECIFICITY SUBUNIT"/>
    <property type="match status" value="1"/>
</dbReference>
<dbReference type="Gene3D" id="3.90.220.20">
    <property type="entry name" value="DNA methylase specificity domains"/>
    <property type="match status" value="1"/>
</dbReference>
<accession>A0A1W1UG76</accession>
<proteinExistence type="inferred from homology"/>
<dbReference type="GO" id="GO:0004519">
    <property type="term" value="F:endonuclease activity"/>
    <property type="evidence" value="ECO:0007669"/>
    <property type="project" value="UniProtKB-KW"/>
</dbReference>
<keyword evidence="5" id="KW-0378">Hydrolase</keyword>
<feature type="domain" description="Type I restriction modification DNA specificity" evidence="4">
    <location>
        <begin position="53"/>
        <end position="168"/>
    </location>
</feature>
<dbReference type="InterPro" id="IPR044946">
    <property type="entry name" value="Restrct_endonuc_typeI_TRD_sf"/>
</dbReference>